<dbReference type="Proteomes" id="UP000053820">
    <property type="component" value="Unassembled WGS sequence"/>
</dbReference>
<dbReference type="InterPro" id="IPR040521">
    <property type="entry name" value="KDZ"/>
</dbReference>
<evidence type="ECO:0000313" key="2">
    <source>
        <dbReference type="Proteomes" id="UP000053820"/>
    </source>
</evidence>
<gene>
    <name evidence="1" type="ORF">HYDPIDRAFT_74545</name>
</gene>
<protein>
    <submittedName>
        <fullName evidence="1">Unplaced genomic scaffold scaffold_108, whole genome shotgun sequence</fullName>
    </submittedName>
</protein>
<keyword evidence="2" id="KW-1185">Reference proteome</keyword>
<accession>A0A0C9W7I0</accession>
<sequence>KRMFAVFQESGIFIASCWHRFVLLACDMIRSGELAKYPLAIVDKLLSVYGKNGGCAYDIGCAFATTLRNSSLGARASAENLRMMVGAFHGHA</sequence>
<dbReference type="HOGENOM" id="CLU_2419002_0_0_1"/>
<proteinExistence type="predicted"/>
<organism evidence="1 2">
    <name type="scientific">Hydnomerulius pinastri MD-312</name>
    <dbReference type="NCBI Taxonomy" id="994086"/>
    <lineage>
        <taxon>Eukaryota</taxon>
        <taxon>Fungi</taxon>
        <taxon>Dikarya</taxon>
        <taxon>Basidiomycota</taxon>
        <taxon>Agaricomycotina</taxon>
        <taxon>Agaricomycetes</taxon>
        <taxon>Agaricomycetidae</taxon>
        <taxon>Boletales</taxon>
        <taxon>Boletales incertae sedis</taxon>
        <taxon>Leucogyrophana</taxon>
    </lineage>
</organism>
<feature type="non-terminal residue" evidence="1">
    <location>
        <position position="92"/>
    </location>
</feature>
<dbReference type="Pfam" id="PF18758">
    <property type="entry name" value="KDZ"/>
    <property type="match status" value="1"/>
</dbReference>
<dbReference type="OrthoDB" id="3251205at2759"/>
<name>A0A0C9W7I0_9AGAM</name>
<dbReference type="EMBL" id="KN839942">
    <property type="protein sequence ID" value="KIJ58422.1"/>
    <property type="molecule type" value="Genomic_DNA"/>
</dbReference>
<reference evidence="1 2" key="1">
    <citation type="submission" date="2014-04" db="EMBL/GenBank/DDBJ databases">
        <title>Evolutionary Origins and Diversification of the Mycorrhizal Mutualists.</title>
        <authorList>
            <consortium name="DOE Joint Genome Institute"/>
            <consortium name="Mycorrhizal Genomics Consortium"/>
            <person name="Kohler A."/>
            <person name="Kuo A."/>
            <person name="Nagy L.G."/>
            <person name="Floudas D."/>
            <person name="Copeland A."/>
            <person name="Barry K.W."/>
            <person name="Cichocki N."/>
            <person name="Veneault-Fourrey C."/>
            <person name="LaButti K."/>
            <person name="Lindquist E.A."/>
            <person name="Lipzen A."/>
            <person name="Lundell T."/>
            <person name="Morin E."/>
            <person name="Murat C."/>
            <person name="Riley R."/>
            <person name="Ohm R."/>
            <person name="Sun H."/>
            <person name="Tunlid A."/>
            <person name="Henrissat B."/>
            <person name="Grigoriev I.V."/>
            <person name="Hibbett D.S."/>
            <person name="Martin F."/>
        </authorList>
    </citation>
    <scope>NUCLEOTIDE SEQUENCE [LARGE SCALE GENOMIC DNA]</scope>
    <source>
        <strain evidence="1 2">MD-312</strain>
    </source>
</reference>
<dbReference type="AlphaFoldDB" id="A0A0C9W7I0"/>
<feature type="non-terminal residue" evidence="1">
    <location>
        <position position="1"/>
    </location>
</feature>
<evidence type="ECO:0000313" key="1">
    <source>
        <dbReference type="EMBL" id="KIJ58422.1"/>
    </source>
</evidence>